<keyword evidence="2" id="KW-0521">NADP</keyword>
<dbReference type="PANTHER" id="PTHR43618:SF4">
    <property type="entry name" value="SHORT CHAIN DEHYDROGENASE_REDUCTASE FAMILY (AFU_ORTHOLOGUE AFUA_7G04540)"/>
    <property type="match status" value="1"/>
</dbReference>
<dbReference type="PANTHER" id="PTHR43618">
    <property type="entry name" value="7-ALPHA-HYDROXYSTEROID DEHYDROGENASE"/>
    <property type="match status" value="1"/>
</dbReference>
<dbReference type="InterPro" id="IPR052178">
    <property type="entry name" value="Sec_Metab_Biosynth_SDR"/>
</dbReference>
<reference evidence="5 6" key="1">
    <citation type="submission" date="2024-06" db="EMBL/GenBank/DDBJ databases">
        <title>Complete genome of Phlyctema vagabunda strain 19-DSS-EL-015.</title>
        <authorList>
            <person name="Fiorenzani C."/>
        </authorList>
    </citation>
    <scope>NUCLEOTIDE SEQUENCE [LARGE SCALE GENOMIC DNA]</scope>
    <source>
        <strain evidence="5 6">19-DSS-EL-015</strain>
    </source>
</reference>
<keyword evidence="3" id="KW-0560">Oxidoreductase</keyword>
<proteinExistence type="inferred from homology"/>
<protein>
    <submittedName>
        <fullName evidence="5">Uncharacterized protein</fullName>
    </submittedName>
</protein>
<comment type="similarity">
    <text evidence="1">Belongs to the short-chain dehydrogenases/reductases (SDR) family.</text>
</comment>
<dbReference type="InterPro" id="IPR002347">
    <property type="entry name" value="SDR_fam"/>
</dbReference>
<evidence type="ECO:0000256" key="4">
    <source>
        <dbReference type="SAM" id="MobiDB-lite"/>
    </source>
</evidence>
<name>A0ABR4PW85_9HELO</name>
<dbReference type="PRINTS" id="PR00081">
    <property type="entry name" value="GDHRDH"/>
</dbReference>
<evidence type="ECO:0000313" key="6">
    <source>
        <dbReference type="Proteomes" id="UP001629113"/>
    </source>
</evidence>
<dbReference type="InterPro" id="IPR036291">
    <property type="entry name" value="NAD(P)-bd_dom_sf"/>
</dbReference>
<dbReference type="Gene3D" id="3.40.50.720">
    <property type="entry name" value="NAD(P)-binding Rossmann-like Domain"/>
    <property type="match status" value="1"/>
</dbReference>
<sequence length="332" mass="35320">MLQTFFSRTRLLQPAIRTRFTKSTLPALSRTMASSTGAAQNVDLKVEKLFDVSNFSAVVTGGGTGIGLMMAQALCANGAKVYITGRREEALDTVVKKYSTGPGEIIALPGDITSKDEIRRIVKVVEEKESKGIHLLVNNAGIARDDNTKYSNGKPDFKSAQSISDHLFKSDPAAWAETFQTNVTAQYFVAAGFLPLLAKARESTPGFSPSIVNTTSISGVMKGSSNGQFAYASSKAAFIHLTRMLATTLVEARIRVNSIAPGVFPSEMTAGSSDEHQKSRLDSEASNPAGRYGHDTDIAACLLFLAGPGGVFLNGQIIYPDGGNILTQPACT</sequence>
<evidence type="ECO:0000256" key="1">
    <source>
        <dbReference type="ARBA" id="ARBA00006484"/>
    </source>
</evidence>
<comment type="caution">
    <text evidence="5">The sequence shown here is derived from an EMBL/GenBank/DDBJ whole genome shotgun (WGS) entry which is preliminary data.</text>
</comment>
<dbReference type="Pfam" id="PF13561">
    <property type="entry name" value="adh_short_C2"/>
    <property type="match status" value="1"/>
</dbReference>
<dbReference type="EMBL" id="JBFCZG010000001">
    <property type="protein sequence ID" value="KAL3427617.1"/>
    <property type="molecule type" value="Genomic_DNA"/>
</dbReference>
<evidence type="ECO:0000256" key="2">
    <source>
        <dbReference type="ARBA" id="ARBA00022857"/>
    </source>
</evidence>
<organism evidence="5 6">
    <name type="scientific">Phlyctema vagabunda</name>
    <dbReference type="NCBI Taxonomy" id="108571"/>
    <lineage>
        <taxon>Eukaryota</taxon>
        <taxon>Fungi</taxon>
        <taxon>Dikarya</taxon>
        <taxon>Ascomycota</taxon>
        <taxon>Pezizomycotina</taxon>
        <taxon>Leotiomycetes</taxon>
        <taxon>Helotiales</taxon>
        <taxon>Dermateaceae</taxon>
        <taxon>Phlyctema</taxon>
    </lineage>
</organism>
<keyword evidence="6" id="KW-1185">Reference proteome</keyword>
<accession>A0ABR4PW85</accession>
<dbReference type="PRINTS" id="PR00080">
    <property type="entry name" value="SDRFAMILY"/>
</dbReference>
<evidence type="ECO:0000313" key="5">
    <source>
        <dbReference type="EMBL" id="KAL3427617.1"/>
    </source>
</evidence>
<evidence type="ECO:0000256" key="3">
    <source>
        <dbReference type="ARBA" id="ARBA00023002"/>
    </source>
</evidence>
<gene>
    <name evidence="5" type="ORF">PVAG01_01126</name>
</gene>
<feature type="compositionally biased region" description="Basic and acidic residues" evidence="4">
    <location>
        <begin position="273"/>
        <end position="283"/>
    </location>
</feature>
<dbReference type="SUPFAM" id="SSF51735">
    <property type="entry name" value="NAD(P)-binding Rossmann-fold domains"/>
    <property type="match status" value="1"/>
</dbReference>
<feature type="region of interest" description="Disordered" evidence="4">
    <location>
        <begin position="267"/>
        <end position="289"/>
    </location>
</feature>
<dbReference type="Proteomes" id="UP001629113">
    <property type="component" value="Unassembled WGS sequence"/>
</dbReference>